<dbReference type="Pfam" id="PF20665">
    <property type="entry name" value="Zw10_middle"/>
    <property type="match status" value="1"/>
</dbReference>
<dbReference type="Pfam" id="PF20666">
    <property type="entry name" value="ZW10_C"/>
    <property type="match status" value="2"/>
</dbReference>
<dbReference type="Pfam" id="PF22766">
    <property type="entry name" value="ZW10_C2"/>
    <property type="match status" value="1"/>
</dbReference>
<feature type="domain" description="Centromere/kinetochore protein zw10 middle" evidence="1">
    <location>
        <begin position="172"/>
        <end position="400"/>
    </location>
</feature>
<dbReference type="EMBL" id="JAODUP010000184">
    <property type="protein sequence ID" value="KAK2157807.1"/>
    <property type="molecule type" value="Genomic_DNA"/>
</dbReference>
<comment type="caution">
    <text evidence="4">The sequence shown here is derived from an EMBL/GenBank/DDBJ whole genome shotgun (WGS) entry which is preliminary data.</text>
</comment>
<dbReference type="PANTHER" id="PTHR12205">
    <property type="entry name" value="CENTROMERE/KINETOCHORE PROTEIN ZW10"/>
    <property type="match status" value="1"/>
</dbReference>
<dbReference type="GO" id="GO:1990423">
    <property type="term" value="C:RZZ complex"/>
    <property type="evidence" value="ECO:0007669"/>
    <property type="project" value="TreeGrafter"/>
</dbReference>
<gene>
    <name evidence="4" type="ORF">LSH36_184g05010</name>
</gene>
<dbReference type="GO" id="GO:0007094">
    <property type="term" value="P:mitotic spindle assembly checkpoint signaling"/>
    <property type="evidence" value="ECO:0007669"/>
    <property type="project" value="TreeGrafter"/>
</dbReference>
<evidence type="ECO:0000259" key="1">
    <source>
        <dbReference type="Pfam" id="PF20665"/>
    </source>
</evidence>
<accession>A0AAD9N5H3</accession>
<dbReference type="PANTHER" id="PTHR12205:SF0">
    <property type="entry name" value="CENTROMERE_KINETOCHORE PROTEIN ZW10 HOMOLOG"/>
    <property type="match status" value="1"/>
</dbReference>
<evidence type="ECO:0000313" key="4">
    <source>
        <dbReference type="EMBL" id="KAK2157807.1"/>
    </source>
</evidence>
<dbReference type="InterPro" id="IPR055148">
    <property type="entry name" value="ZW10_C_2"/>
</dbReference>
<feature type="domain" description="Centromere/kinetochore protein zw10 C-terminal" evidence="2">
    <location>
        <begin position="449"/>
        <end position="490"/>
    </location>
</feature>
<dbReference type="InterPro" id="IPR048344">
    <property type="entry name" value="Zw10_middle"/>
</dbReference>
<dbReference type="InterPro" id="IPR046362">
    <property type="entry name" value="Zw10/DSL1_C_sf"/>
</dbReference>
<evidence type="ECO:0008006" key="6">
    <source>
        <dbReference type="Google" id="ProtNLM"/>
    </source>
</evidence>
<reference evidence="4" key="1">
    <citation type="journal article" date="2023" name="Mol. Biol. Evol.">
        <title>Third-Generation Sequencing Reveals the Adaptive Role of the Epigenome in Three Deep-Sea Polychaetes.</title>
        <authorList>
            <person name="Perez M."/>
            <person name="Aroh O."/>
            <person name="Sun Y."/>
            <person name="Lan Y."/>
            <person name="Juniper S.K."/>
            <person name="Young C.R."/>
            <person name="Angers B."/>
            <person name="Qian P.Y."/>
        </authorList>
    </citation>
    <scope>NUCLEOTIDE SEQUENCE</scope>
    <source>
        <strain evidence="4">P08H-3</strain>
    </source>
</reference>
<dbReference type="InterPro" id="IPR048343">
    <property type="entry name" value="ZW10_C"/>
</dbReference>
<feature type="domain" description="Centromere/kinetochore protein zw10 C-terminal" evidence="2">
    <location>
        <begin position="493"/>
        <end position="543"/>
    </location>
</feature>
<evidence type="ECO:0000259" key="2">
    <source>
        <dbReference type="Pfam" id="PF20666"/>
    </source>
</evidence>
<dbReference type="GO" id="GO:0006888">
    <property type="term" value="P:endoplasmic reticulum to Golgi vesicle-mediated transport"/>
    <property type="evidence" value="ECO:0007669"/>
    <property type="project" value="TreeGrafter"/>
</dbReference>
<evidence type="ECO:0000259" key="3">
    <source>
        <dbReference type="Pfam" id="PF22766"/>
    </source>
</evidence>
<evidence type="ECO:0000313" key="5">
    <source>
        <dbReference type="Proteomes" id="UP001208570"/>
    </source>
</evidence>
<keyword evidence="5" id="KW-1185">Reference proteome</keyword>
<organism evidence="4 5">
    <name type="scientific">Paralvinella palmiformis</name>
    <dbReference type="NCBI Taxonomy" id="53620"/>
    <lineage>
        <taxon>Eukaryota</taxon>
        <taxon>Metazoa</taxon>
        <taxon>Spiralia</taxon>
        <taxon>Lophotrochozoa</taxon>
        <taxon>Annelida</taxon>
        <taxon>Polychaeta</taxon>
        <taxon>Sedentaria</taxon>
        <taxon>Canalipalpata</taxon>
        <taxon>Terebellida</taxon>
        <taxon>Terebelliformia</taxon>
        <taxon>Alvinellidae</taxon>
        <taxon>Paralvinella</taxon>
    </lineage>
</organism>
<feature type="domain" description="ZW10 C-terminal helical" evidence="3">
    <location>
        <begin position="569"/>
        <end position="696"/>
    </location>
</feature>
<proteinExistence type="predicted"/>
<sequence>MCKNSDMSSIVTEVLANAGRIEKIDLDAKLGALSKKMMELKLEVYESLEKKYKAFAPNLMMSVDLMTQTQLRLTMSAKEFQSLSVQLSETNAVLQVLTRLVGMDEALKEFGESLAARKYQRAVGNLTRVHDLLAAKSSPRDSEIKILQALNKKYSFEKERLISDVTKAWLDMVHWELHDAMEKKGFGPMVRVSLCIKCTETQTEEVYELVQAMQDLGILQQKIKNFGDRFLKSVVELILNDENLATTIERQDTGETLLLSPMKVAKPESSSPVSCLNHICEAVLFLQKLFSTEVTLSTNDRGQVGNVKSTLMSILSSFIDKQLVEAVITKRLADSIPSSSKDLEAYSEVITGTENFQNQLKRCGFLHDDDNTLADFVNNVNILFANKKCQELLEHARRLMTGEMHNMVSIGPIGADDLPPVGLEGTSAKHSKLEGVTFISERQLNSKTFHLPVCCISESVKKLMDLAYETLHEAVCAQNSAQCSIQLFYSTPIHHNDCMYIAHHLLTLGHQFRRGLPPPLNRGAATFVDLVPRLRRQGTEVFVGFANVSEEGNHSKAMKAIRQMLHQIQRLCALLNTAVVDIISKVTSLEDISADDASELHSLMSLVTDKAVTFFEIRTNDGRQRDAKQMLHANVKKWNKFVQVMWVLNVGLHDIGDRWANGKGPLAAELEASELKQLIRALFQNTEKRSTILASIK</sequence>
<dbReference type="AlphaFoldDB" id="A0AAD9N5H3"/>
<dbReference type="Proteomes" id="UP001208570">
    <property type="component" value="Unassembled WGS sequence"/>
</dbReference>
<dbReference type="Gene3D" id="1.10.357.150">
    <property type="match status" value="1"/>
</dbReference>
<name>A0AAD9N5H3_9ANNE</name>
<protein>
    <recommendedName>
        <fullName evidence="6">Centromere/kinetochore protein zw10</fullName>
    </recommendedName>
</protein>
<dbReference type="GO" id="GO:0005737">
    <property type="term" value="C:cytoplasm"/>
    <property type="evidence" value="ECO:0007669"/>
    <property type="project" value="GOC"/>
</dbReference>